<evidence type="ECO:0000256" key="1">
    <source>
        <dbReference type="SAM" id="MobiDB-lite"/>
    </source>
</evidence>
<gene>
    <name evidence="3" type="ORF">TTHERM_00283980</name>
</gene>
<dbReference type="eggNOG" id="ENOG502R30I">
    <property type="taxonomic scope" value="Eukaryota"/>
</dbReference>
<dbReference type="RefSeq" id="XP_001018253.2">
    <property type="nucleotide sequence ID" value="XM_001018253.3"/>
</dbReference>
<reference evidence="4" key="1">
    <citation type="journal article" date="2006" name="PLoS Biol.">
        <title>Macronuclear genome sequence of the ciliate Tetrahymena thermophila, a model eukaryote.</title>
        <authorList>
            <person name="Eisen J.A."/>
            <person name="Coyne R.S."/>
            <person name="Wu M."/>
            <person name="Wu D."/>
            <person name="Thiagarajan M."/>
            <person name="Wortman J.R."/>
            <person name="Badger J.H."/>
            <person name="Ren Q."/>
            <person name="Amedeo P."/>
            <person name="Jones K.M."/>
            <person name="Tallon L.J."/>
            <person name="Delcher A.L."/>
            <person name="Salzberg S.L."/>
            <person name="Silva J.C."/>
            <person name="Haas B.J."/>
            <person name="Majoros W.H."/>
            <person name="Farzad M."/>
            <person name="Carlton J.M."/>
            <person name="Smith R.K. Jr."/>
            <person name="Garg J."/>
            <person name="Pearlman R.E."/>
            <person name="Karrer K.M."/>
            <person name="Sun L."/>
            <person name="Manning G."/>
            <person name="Elde N.C."/>
            <person name="Turkewitz A.P."/>
            <person name="Asai D.J."/>
            <person name="Wilkes D.E."/>
            <person name="Wang Y."/>
            <person name="Cai H."/>
            <person name="Collins K."/>
            <person name="Stewart B.A."/>
            <person name="Lee S.R."/>
            <person name="Wilamowska K."/>
            <person name="Weinberg Z."/>
            <person name="Ruzzo W.L."/>
            <person name="Wloga D."/>
            <person name="Gaertig J."/>
            <person name="Frankel J."/>
            <person name="Tsao C.-C."/>
            <person name="Gorovsky M.A."/>
            <person name="Keeling P.J."/>
            <person name="Waller R.F."/>
            <person name="Patron N.J."/>
            <person name="Cherry J.M."/>
            <person name="Stover N.A."/>
            <person name="Krieger C.J."/>
            <person name="del Toro C."/>
            <person name="Ryder H.F."/>
            <person name="Williamson S.C."/>
            <person name="Barbeau R.A."/>
            <person name="Hamilton E.P."/>
            <person name="Orias E."/>
        </authorList>
    </citation>
    <scope>NUCLEOTIDE SEQUENCE [LARGE SCALE GENOMIC DNA]</scope>
    <source>
        <strain evidence="4">SB210</strain>
    </source>
</reference>
<feature type="compositionally biased region" description="Acidic residues" evidence="1">
    <location>
        <begin position="59"/>
        <end position="68"/>
    </location>
</feature>
<name>I7MKB4_TETTS</name>
<proteinExistence type="predicted"/>
<accession>I7MKB4</accession>
<feature type="region of interest" description="Disordered" evidence="1">
    <location>
        <begin position="93"/>
        <end position="118"/>
    </location>
</feature>
<feature type="compositionally biased region" description="Low complexity" evidence="1">
    <location>
        <begin position="209"/>
        <end position="220"/>
    </location>
</feature>
<feature type="compositionally biased region" description="Polar residues" evidence="1">
    <location>
        <begin position="34"/>
        <end position="52"/>
    </location>
</feature>
<dbReference type="GeneID" id="7829801"/>
<feature type="region of interest" description="Disordered" evidence="1">
    <location>
        <begin position="1"/>
        <end position="71"/>
    </location>
</feature>
<feature type="compositionally biased region" description="Basic and acidic residues" evidence="1">
    <location>
        <begin position="570"/>
        <end position="580"/>
    </location>
</feature>
<feature type="compositionally biased region" description="Polar residues" evidence="1">
    <location>
        <begin position="585"/>
        <end position="607"/>
    </location>
</feature>
<dbReference type="OrthoDB" id="629492at2759"/>
<organism evidence="3 4">
    <name type="scientific">Tetrahymena thermophila (strain SB210)</name>
    <dbReference type="NCBI Taxonomy" id="312017"/>
    <lineage>
        <taxon>Eukaryota</taxon>
        <taxon>Sar</taxon>
        <taxon>Alveolata</taxon>
        <taxon>Ciliophora</taxon>
        <taxon>Intramacronucleata</taxon>
        <taxon>Oligohymenophorea</taxon>
        <taxon>Hymenostomatida</taxon>
        <taxon>Tetrahymenina</taxon>
        <taxon>Tetrahymenidae</taxon>
        <taxon>Tetrahymena</taxon>
    </lineage>
</organism>
<sequence>MSDNKKESEEVQTTNSSNKKSIRFLQEQYEQDDQIPSGNLQKSVNTSRAVSDSTREGEEREEDIDDIVGENQSKFKHIKSIDVILPNCEDKLTETVSPSKKVEKSLNASSLQSENQDDNLSVHFGGLEILDDNEGELPKFEYEPDDVPMKSILKNDLNRSRNISFDVRMLKDIEGKIISHDNLSMNPDDQIDNDLRNSILKNCQFNEDSISQGRSQGSGIMNKSIDSNEDEDDYFQDENQNENKIEFRNRLDSEVRFKLIPTVQEASEKPIDTSIAKRNSLLFPAYSILKNSPLVQPSEFKSLKQIEKVANHSHRNSTDQNAYKINQENESGEDSEDSQDNEESDVRFVGDIVLQDESAYKFKYNPEENPKKPIIKRGSCMTHAMTPTASVSSQFASIAFSNVKNEENKRKRMSYDFLNLKNVDGKVIKHWQQKVIEDTNLTEDQNRDIKFGGIEILETDKLGDQVNIASKSIKPQKPILKTYRGRSCSLDFKKPIKNIDGVYIRKTQNQEGDDDEEGEKVVHFGEVEQAEENVANSGNTCGNNIAQNQAKQISINLNLIRQYNSQQTEEQQKQNDEQNKKSILKRSSSVQMRKPPTFNSSNDNTPTTKKKSNFSNRKIEIKENLGFDIPTSEIFTANWTSIRNDYIESALKFLVRIDTKNLPQIFQHGMQPQLFSQIIEVLHERTENDAFVKSYIENLYKIKNFQSLLYINKYQQDIIQEILDSLEQNHSIDENTYNQLCSIYILKQSD</sequence>
<evidence type="ECO:0000313" key="3">
    <source>
        <dbReference type="EMBL" id="EAR98008.2"/>
    </source>
</evidence>
<feature type="region of interest" description="Disordered" evidence="1">
    <location>
        <begin position="208"/>
        <end position="234"/>
    </location>
</feature>
<dbReference type="Pfam" id="PF13877">
    <property type="entry name" value="RPAP3_C"/>
    <property type="match status" value="1"/>
</dbReference>
<dbReference type="InParanoid" id="I7MKB4"/>
<protein>
    <submittedName>
        <fullName evidence="3">RPAP3 monad-binding domain protein, putative</fullName>
    </submittedName>
</protein>
<dbReference type="InterPro" id="IPR025986">
    <property type="entry name" value="RPAP3-like_C"/>
</dbReference>
<dbReference type="AlphaFoldDB" id="I7MKB4"/>
<evidence type="ECO:0000313" key="4">
    <source>
        <dbReference type="Proteomes" id="UP000009168"/>
    </source>
</evidence>
<feature type="region of interest" description="Disordered" evidence="1">
    <location>
        <begin position="566"/>
        <end position="615"/>
    </location>
</feature>
<keyword evidence="4" id="KW-1185">Reference proteome</keyword>
<evidence type="ECO:0000259" key="2">
    <source>
        <dbReference type="Pfam" id="PF13877"/>
    </source>
</evidence>
<dbReference type="HOGENOM" id="CLU_371122_0_0_1"/>
<dbReference type="KEGG" id="tet:TTHERM_00283980"/>
<feature type="domain" description="RNA-polymerase II-associated protein 3-like C-terminal" evidence="2">
    <location>
        <begin position="632"/>
        <end position="709"/>
    </location>
</feature>
<dbReference type="EMBL" id="GG662656">
    <property type="protein sequence ID" value="EAR98008.2"/>
    <property type="molecule type" value="Genomic_DNA"/>
</dbReference>
<dbReference type="Proteomes" id="UP000009168">
    <property type="component" value="Unassembled WGS sequence"/>
</dbReference>